<gene>
    <name evidence="30" type="ORF">ILUMI_00594</name>
</gene>
<dbReference type="InterPro" id="IPR050344">
    <property type="entry name" value="Peptidase_M1_aminopeptidases"/>
</dbReference>
<keyword evidence="6 25" id="KW-0031">Aminopeptidase</keyword>
<evidence type="ECO:0000256" key="15">
    <source>
        <dbReference type="ARBA" id="ARBA00022968"/>
    </source>
</evidence>
<dbReference type="AlphaFoldDB" id="A0A8K0GI95"/>
<keyword evidence="19" id="KW-1015">Disulfide bond</keyword>
<evidence type="ECO:0000259" key="28">
    <source>
        <dbReference type="Pfam" id="PF11838"/>
    </source>
</evidence>
<dbReference type="FunFam" id="2.60.40.1910:FF:000003">
    <property type="entry name" value="Aminopeptidase"/>
    <property type="match status" value="1"/>
</dbReference>
<sequence length="958" mass="110271">MTVTGSARFHRRNVAPPPNNSEKSKKGKSCYPVLLSLCLFLAILCTCLLSALVLIGKHLYQNKNDTVSEDLTVISSKKQSFIARLPNDTIPFHYDLTIMPHIDRGDFKGKVNISLIIKRTRRNILVHSKDLSIDKVDLYFNNNSKVIEVQNVEEIATSELISVIPKDELYPGFYYLNLEFSGNLLNKTKGLYRSQYRKSDTNETRAIATSKFEPTYARQAFPCFDEPNMKASYTVHILKPKDDKSYIALSNMPQEKEETQENGIMVHFKPSVRMSTYLSCFIVCDFKYTNDSFLSGKDTVPLRVYATPEQVEKTAYALQTAKRVIEYFLKYFNIDYPLPKLDLIAIPDFVSGAMEHWGLVTFRETALLFDKNKSSTANQQRIATVVAHELAHSWFGNLVTMDWWNDLWLNEGFASYIQYKGVDAAEPKWEMLHQFLIEDLHAVLSKDATPASHPIVQTVVTPDQITEIFDTITYNKGASLLRMLEDAVTPTNFQKGVTAYLNKHQGGNAVTADLLKELQTIVGDSIDVTTFMDTWTQQMGYPILTIKEEGDTFVITQKRFLKDPENPGNTESPYGYKWMVPVTYITDKNQTKPVLEWFDHTKSNITIKKPTNVKWVKFNYNQVGYYRVNYPKNMWQTLSENIGNMQSISDRTHLLEEAFSIAESGNELDYNVPLDLTLYLKKEFNYIPWSVAASKLEQLRKYLTDSLEYSNYLKYVVNIVTPAYNELTWDEKPSGDDHLRKRARITILNIACTMGHTDCKEKVREKFLGWLDEKKEISQDLRSIVFEYGMEESTEREWNKLLEIFKKENDANEKLNLMRGLASIKEPSLLKKLIELGKNEDIIRGQDYFTMLQYVSANPIGTSIVWDYVRENWDYLVNRFTLNDRYLGRLIPAITSTFTTKTKLKEMEEFFAANPEAGAGAASREEALANVKNNIKWIETNKAKVEDWIKKNSKTNFS</sequence>
<evidence type="ECO:0000256" key="10">
    <source>
        <dbReference type="ARBA" id="ARBA00022692"/>
    </source>
</evidence>
<evidence type="ECO:0000256" key="18">
    <source>
        <dbReference type="ARBA" id="ARBA00023136"/>
    </source>
</evidence>
<comment type="catalytic activity">
    <reaction evidence="1">
        <text>Release of N-terminal glutamate (and to a lesser extent aspartate) from a peptide.</text>
        <dbReference type="EC" id="3.4.11.7"/>
    </reaction>
</comment>
<keyword evidence="12 25" id="KW-0378">Hydrolase</keyword>
<keyword evidence="13 23" id="KW-0862">Zinc</keyword>
<evidence type="ECO:0000256" key="2">
    <source>
        <dbReference type="ARBA" id="ARBA00004401"/>
    </source>
</evidence>
<dbReference type="GO" id="GO:0006508">
    <property type="term" value="P:proteolysis"/>
    <property type="evidence" value="ECO:0007669"/>
    <property type="project" value="UniProtKB-KW"/>
</dbReference>
<keyword evidence="31" id="KW-1185">Reference proteome</keyword>
<reference evidence="30" key="1">
    <citation type="submission" date="2019-08" db="EMBL/GenBank/DDBJ databases">
        <title>The genome of the North American firefly Photinus pyralis.</title>
        <authorList>
            <consortium name="Photinus pyralis genome working group"/>
            <person name="Fallon T.R."/>
            <person name="Sander Lower S.E."/>
            <person name="Weng J.-K."/>
        </authorList>
    </citation>
    <scope>NUCLEOTIDE SEQUENCE</scope>
    <source>
        <strain evidence="30">TRF0915ILg1</strain>
        <tissue evidence="30">Whole body</tissue>
    </source>
</reference>
<comment type="similarity">
    <text evidence="4 25">Belongs to the peptidase M1 family.</text>
</comment>
<feature type="region of interest" description="Disordered" evidence="26">
    <location>
        <begin position="1"/>
        <end position="27"/>
    </location>
</feature>
<keyword evidence="21" id="KW-0449">Lipoprotein</keyword>
<dbReference type="CDD" id="cd09601">
    <property type="entry name" value="M1_APN-Q_like"/>
    <property type="match status" value="1"/>
</dbReference>
<dbReference type="PANTHER" id="PTHR11533:SF276">
    <property type="entry name" value="GLUTAMYL AMINOPEPTIDASE"/>
    <property type="match status" value="1"/>
</dbReference>
<dbReference type="Pfam" id="PF11838">
    <property type="entry name" value="ERAP1_C"/>
    <property type="match status" value="1"/>
</dbReference>
<feature type="binding site" evidence="23">
    <location>
        <position position="388"/>
    </location>
    <ligand>
        <name>Zn(2+)</name>
        <dbReference type="ChEBI" id="CHEBI:29105"/>
        <note>catalytic</note>
    </ligand>
</feature>
<evidence type="ECO:0000259" key="29">
    <source>
        <dbReference type="Pfam" id="PF17900"/>
    </source>
</evidence>
<dbReference type="InterPro" id="IPR014782">
    <property type="entry name" value="Peptidase_M1_dom"/>
</dbReference>
<keyword evidence="20" id="KW-0325">Glycoprotein</keyword>
<dbReference type="Gene3D" id="1.25.50.20">
    <property type="match status" value="1"/>
</dbReference>
<keyword evidence="16 25" id="KW-1133">Transmembrane helix</keyword>
<dbReference type="GO" id="GO:0043171">
    <property type="term" value="P:peptide catabolic process"/>
    <property type="evidence" value="ECO:0007669"/>
    <property type="project" value="TreeGrafter"/>
</dbReference>
<evidence type="ECO:0000256" key="26">
    <source>
        <dbReference type="SAM" id="MobiDB-lite"/>
    </source>
</evidence>
<dbReference type="InterPro" id="IPR034016">
    <property type="entry name" value="M1_APN-typ"/>
</dbReference>
<dbReference type="Gene3D" id="2.60.40.1910">
    <property type="match status" value="1"/>
</dbReference>
<dbReference type="InterPro" id="IPR042097">
    <property type="entry name" value="Aminopeptidase_N-like_N_sf"/>
</dbReference>
<evidence type="ECO:0000256" key="4">
    <source>
        <dbReference type="ARBA" id="ARBA00010136"/>
    </source>
</evidence>
<dbReference type="GO" id="GO:0005615">
    <property type="term" value="C:extracellular space"/>
    <property type="evidence" value="ECO:0007669"/>
    <property type="project" value="TreeGrafter"/>
</dbReference>
<dbReference type="SUPFAM" id="SSF63737">
    <property type="entry name" value="Leukotriene A4 hydrolase N-terminal domain"/>
    <property type="match status" value="1"/>
</dbReference>
<evidence type="ECO:0000256" key="22">
    <source>
        <dbReference type="PIRSR" id="PIRSR634016-1"/>
    </source>
</evidence>
<dbReference type="InterPro" id="IPR045357">
    <property type="entry name" value="Aminopeptidase_N-like_N"/>
</dbReference>
<evidence type="ECO:0000259" key="27">
    <source>
        <dbReference type="Pfam" id="PF01433"/>
    </source>
</evidence>
<evidence type="ECO:0000256" key="9">
    <source>
        <dbReference type="ARBA" id="ARBA00022670"/>
    </source>
</evidence>
<keyword evidence="14" id="KW-0106">Calcium</keyword>
<name>A0A8K0GI95_IGNLU</name>
<evidence type="ECO:0000256" key="19">
    <source>
        <dbReference type="ARBA" id="ARBA00023157"/>
    </source>
</evidence>
<dbReference type="PANTHER" id="PTHR11533">
    <property type="entry name" value="PROTEASE M1 ZINC METALLOPROTEASE"/>
    <property type="match status" value="1"/>
</dbReference>
<dbReference type="InterPro" id="IPR001930">
    <property type="entry name" value="Peptidase_M1"/>
</dbReference>
<dbReference type="Pfam" id="PF17900">
    <property type="entry name" value="Peptidase_M1_N"/>
    <property type="match status" value="1"/>
</dbReference>
<evidence type="ECO:0000256" key="3">
    <source>
        <dbReference type="ARBA" id="ARBA00004609"/>
    </source>
</evidence>
<feature type="domain" description="Peptidase M1 membrane alanine aminopeptidase" evidence="27">
    <location>
        <begin position="316"/>
        <end position="535"/>
    </location>
</feature>
<evidence type="ECO:0000256" key="24">
    <source>
        <dbReference type="PIRSR" id="PIRSR634016-4"/>
    </source>
</evidence>
<evidence type="ECO:0000256" key="14">
    <source>
        <dbReference type="ARBA" id="ARBA00022837"/>
    </source>
</evidence>
<protein>
    <recommendedName>
        <fullName evidence="25">Aminopeptidase</fullName>
        <ecNumber evidence="25">3.4.11.-</ecNumber>
    </recommendedName>
</protein>
<keyword evidence="10 25" id="KW-0812">Transmembrane</keyword>
<keyword evidence="18 25" id="KW-0472">Membrane</keyword>
<dbReference type="InterPro" id="IPR024571">
    <property type="entry name" value="ERAP1-like_C_dom"/>
</dbReference>
<dbReference type="InterPro" id="IPR027268">
    <property type="entry name" value="Peptidase_M4/M1_CTD_sf"/>
</dbReference>
<dbReference type="FunFam" id="2.60.40.1730:FF:000012">
    <property type="entry name" value="Aminopeptidase N"/>
    <property type="match status" value="1"/>
</dbReference>
<keyword evidence="11 23" id="KW-0479">Metal-binding</keyword>
<dbReference type="FunFam" id="1.25.50.20:FF:000001">
    <property type="entry name" value="Aminopeptidase"/>
    <property type="match status" value="1"/>
</dbReference>
<dbReference type="GO" id="GO:0098552">
    <property type="term" value="C:side of membrane"/>
    <property type="evidence" value="ECO:0007669"/>
    <property type="project" value="UniProtKB-KW"/>
</dbReference>
<keyword evidence="7" id="KW-1003">Cell membrane</keyword>
<evidence type="ECO:0000256" key="13">
    <source>
        <dbReference type="ARBA" id="ARBA00022833"/>
    </source>
</evidence>
<dbReference type="Gene3D" id="1.10.390.10">
    <property type="entry name" value="Neutral Protease Domain 2"/>
    <property type="match status" value="1"/>
</dbReference>
<dbReference type="Proteomes" id="UP000801492">
    <property type="component" value="Unassembled WGS sequence"/>
</dbReference>
<dbReference type="GO" id="GO:0005737">
    <property type="term" value="C:cytoplasm"/>
    <property type="evidence" value="ECO:0007669"/>
    <property type="project" value="TreeGrafter"/>
</dbReference>
<feature type="active site" description="Proton acceptor" evidence="22">
    <location>
        <position position="389"/>
    </location>
</feature>
<comment type="subunit">
    <text evidence="5">Homodimer; disulfide-linked.</text>
</comment>
<dbReference type="OrthoDB" id="510539at2759"/>
<evidence type="ECO:0000256" key="25">
    <source>
        <dbReference type="RuleBase" id="RU364040"/>
    </source>
</evidence>
<organism evidence="30 31">
    <name type="scientific">Ignelater luminosus</name>
    <name type="common">Cucubano</name>
    <name type="synonym">Pyrophorus luminosus</name>
    <dbReference type="NCBI Taxonomy" id="2038154"/>
    <lineage>
        <taxon>Eukaryota</taxon>
        <taxon>Metazoa</taxon>
        <taxon>Ecdysozoa</taxon>
        <taxon>Arthropoda</taxon>
        <taxon>Hexapoda</taxon>
        <taxon>Insecta</taxon>
        <taxon>Pterygota</taxon>
        <taxon>Neoptera</taxon>
        <taxon>Endopterygota</taxon>
        <taxon>Coleoptera</taxon>
        <taxon>Polyphaga</taxon>
        <taxon>Elateriformia</taxon>
        <taxon>Elateroidea</taxon>
        <taxon>Elateridae</taxon>
        <taxon>Agrypninae</taxon>
        <taxon>Pyrophorini</taxon>
        <taxon>Ignelater</taxon>
    </lineage>
</organism>
<keyword evidence="9 25" id="KW-0645">Protease</keyword>
<keyword evidence="8" id="KW-0336">GPI-anchor</keyword>
<evidence type="ECO:0000256" key="23">
    <source>
        <dbReference type="PIRSR" id="PIRSR634016-3"/>
    </source>
</evidence>
<dbReference type="PRINTS" id="PR00756">
    <property type="entry name" value="ALADIPTASE"/>
</dbReference>
<feature type="domain" description="Aminopeptidase N-like N-terminal" evidence="29">
    <location>
        <begin position="91"/>
        <end position="278"/>
    </location>
</feature>
<dbReference type="GO" id="GO:0042277">
    <property type="term" value="F:peptide binding"/>
    <property type="evidence" value="ECO:0007669"/>
    <property type="project" value="TreeGrafter"/>
</dbReference>
<keyword evidence="15" id="KW-0735">Signal-anchor</keyword>
<keyword evidence="17 25" id="KW-0482">Metalloprotease</keyword>
<evidence type="ECO:0000313" key="31">
    <source>
        <dbReference type="Proteomes" id="UP000801492"/>
    </source>
</evidence>
<evidence type="ECO:0000256" key="20">
    <source>
        <dbReference type="ARBA" id="ARBA00023180"/>
    </source>
</evidence>
<dbReference type="SUPFAM" id="SSF55486">
    <property type="entry name" value="Metalloproteases ('zincins'), catalytic domain"/>
    <property type="match status" value="1"/>
</dbReference>
<comment type="caution">
    <text evidence="30">The sequence shown here is derived from an EMBL/GenBank/DDBJ whole genome shotgun (WGS) entry which is preliminary data.</text>
</comment>
<evidence type="ECO:0000256" key="7">
    <source>
        <dbReference type="ARBA" id="ARBA00022475"/>
    </source>
</evidence>
<dbReference type="FunFam" id="1.10.390.10:FF:000016">
    <property type="entry name" value="Glutamyl aminopeptidase"/>
    <property type="match status" value="1"/>
</dbReference>
<dbReference type="Gene3D" id="2.60.40.1730">
    <property type="entry name" value="tricorn interacting facor f3 domain"/>
    <property type="match status" value="1"/>
</dbReference>
<evidence type="ECO:0000256" key="16">
    <source>
        <dbReference type="ARBA" id="ARBA00022989"/>
    </source>
</evidence>
<dbReference type="GO" id="GO:0004230">
    <property type="term" value="F:glutamyl aminopeptidase activity"/>
    <property type="evidence" value="ECO:0007669"/>
    <property type="project" value="UniProtKB-EC"/>
</dbReference>
<evidence type="ECO:0000313" key="30">
    <source>
        <dbReference type="EMBL" id="KAF2905580.1"/>
    </source>
</evidence>
<feature type="site" description="Transition state stabilizer" evidence="24">
    <location>
        <position position="474"/>
    </location>
</feature>
<evidence type="ECO:0000256" key="11">
    <source>
        <dbReference type="ARBA" id="ARBA00022723"/>
    </source>
</evidence>
<comment type="subcellular location">
    <subcellularLocation>
        <location evidence="3">Cell membrane</location>
        <topology evidence="3">Lipid-anchor</topology>
        <topology evidence="3">GPI-anchor</topology>
    </subcellularLocation>
    <subcellularLocation>
        <location evidence="2">Cell membrane</location>
        <topology evidence="2">Single-pass type II membrane protein</topology>
    </subcellularLocation>
</comment>
<accession>A0A8K0GI95</accession>
<dbReference type="GO" id="GO:0005886">
    <property type="term" value="C:plasma membrane"/>
    <property type="evidence" value="ECO:0007669"/>
    <property type="project" value="UniProtKB-SubCell"/>
</dbReference>
<feature type="domain" description="ERAP1-like C-terminal" evidence="28">
    <location>
        <begin position="615"/>
        <end position="932"/>
    </location>
</feature>
<feature type="binding site" evidence="23">
    <location>
        <position position="392"/>
    </location>
    <ligand>
        <name>Zn(2+)</name>
        <dbReference type="ChEBI" id="CHEBI:29105"/>
        <note>catalytic</note>
    </ligand>
</feature>
<comment type="cofactor">
    <cofactor evidence="23 25">
        <name>Zn(2+)</name>
        <dbReference type="ChEBI" id="CHEBI:29105"/>
    </cofactor>
    <text evidence="23 25">Binds 1 zinc ion per subunit.</text>
</comment>
<feature type="transmembrane region" description="Helical" evidence="25">
    <location>
        <begin position="33"/>
        <end position="55"/>
    </location>
</feature>
<evidence type="ECO:0000256" key="12">
    <source>
        <dbReference type="ARBA" id="ARBA00022801"/>
    </source>
</evidence>
<evidence type="ECO:0000256" key="6">
    <source>
        <dbReference type="ARBA" id="ARBA00022438"/>
    </source>
</evidence>
<feature type="binding site" evidence="23">
    <location>
        <position position="411"/>
    </location>
    <ligand>
        <name>Zn(2+)</name>
        <dbReference type="ChEBI" id="CHEBI:29105"/>
        <note>catalytic</note>
    </ligand>
</feature>
<evidence type="ECO:0000256" key="8">
    <source>
        <dbReference type="ARBA" id="ARBA00022622"/>
    </source>
</evidence>
<evidence type="ECO:0000256" key="5">
    <source>
        <dbReference type="ARBA" id="ARBA00011748"/>
    </source>
</evidence>
<dbReference type="GO" id="GO:0008270">
    <property type="term" value="F:zinc ion binding"/>
    <property type="evidence" value="ECO:0007669"/>
    <property type="project" value="UniProtKB-UniRule"/>
</dbReference>
<dbReference type="EC" id="3.4.11.-" evidence="25"/>
<evidence type="ECO:0000256" key="21">
    <source>
        <dbReference type="ARBA" id="ARBA00023288"/>
    </source>
</evidence>
<evidence type="ECO:0000256" key="1">
    <source>
        <dbReference type="ARBA" id="ARBA00001703"/>
    </source>
</evidence>
<dbReference type="Pfam" id="PF01433">
    <property type="entry name" value="Peptidase_M1"/>
    <property type="match status" value="1"/>
</dbReference>
<proteinExistence type="inferred from homology"/>
<dbReference type="EMBL" id="VTPC01000498">
    <property type="protein sequence ID" value="KAF2905580.1"/>
    <property type="molecule type" value="Genomic_DNA"/>
</dbReference>
<evidence type="ECO:0000256" key="17">
    <source>
        <dbReference type="ARBA" id="ARBA00023049"/>
    </source>
</evidence>
<dbReference type="GO" id="GO:0070006">
    <property type="term" value="F:metalloaminopeptidase activity"/>
    <property type="evidence" value="ECO:0007669"/>
    <property type="project" value="TreeGrafter"/>
</dbReference>